<keyword evidence="3 5" id="KW-0378">Hydrolase</keyword>
<dbReference type="GO" id="GO:0008448">
    <property type="term" value="F:N-acetylglucosamine-6-phosphate deacetylase activity"/>
    <property type="evidence" value="ECO:0007669"/>
    <property type="project" value="InterPro"/>
</dbReference>
<evidence type="ECO:0000313" key="9">
    <source>
        <dbReference type="EMBL" id="TFB80402.1"/>
    </source>
</evidence>
<dbReference type="OrthoDB" id="9802793at2"/>
<dbReference type="PANTHER" id="PTHR11113">
    <property type="entry name" value="N-ACETYLGLUCOSAMINE-6-PHOSPHATE DEACETYLASE"/>
    <property type="match status" value="1"/>
</dbReference>
<keyword evidence="2 7" id="KW-0479">Metal-binding</keyword>
<comment type="cofactor">
    <cofactor evidence="7">
        <name>a divalent metal cation</name>
        <dbReference type="ChEBI" id="CHEBI:60240"/>
    </cofactor>
    <text evidence="7">Binds 1 divalent metal cation per subunit.</text>
</comment>
<accession>A0A4R8VE24</accession>
<dbReference type="Gene3D" id="3.20.20.140">
    <property type="entry name" value="Metal-dependent hydrolases"/>
    <property type="match status" value="1"/>
</dbReference>
<feature type="binding site" evidence="7">
    <location>
        <position position="197"/>
    </location>
    <ligand>
        <name>Zn(2+)</name>
        <dbReference type="ChEBI" id="CHEBI:29105"/>
    </ligand>
</feature>
<dbReference type="SUPFAM" id="SSF51556">
    <property type="entry name" value="Metallo-dependent hydrolases"/>
    <property type="match status" value="1"/>
</dbReference>
<evidence type="ECO:0000256" key="4">
    <source>
        <dbReference type="ARBA" id="ARBA00023277"/>
    </source>
</evidence>
<feature type="binding site" evidence="7">
    <location>
        <position position="218"/>
    </location>
    <ligand>
        <name>Zn(2+)</name>
        <dbReference type="ChEBI" id="CHEBI:29105"/>
    </ligand>
</feature>
<dbReference type="Pfam" id="PF01979">
    <property type="entry name" value="Amidohydro_1"/>
    <property type="match status" value="1"/>
</dbReference>
<feature type="active site" description="Proton donor/acceptor" evidence="6">
    <location>
        <position position="279"/>
    </location>
</feature>
<evidence type="ECO:0000313" key="10">
    <source>
        <dbReference type="Proteomes" id="UP000298488"/>
    </source>
</evidence>
<dbReference type="InterPro" id="IPR032466">
    <property type="entry name" value="Metal_Hydrolase"/>
</dbReference>
<proteinExistence type="inferred from homology"/>
<dbReference type="InterPro" id="IPR006680">
    <property type="entry name" value="Amidohydro-rel"/>
</dbReference>
<organism evidence="9 10">
    <name type="scientific">Terrimesophilobacter mesophilus</name>
    <dbReference type="NCBI Taxonomy" id="433647"/>
    <lineage>
        <taxon>Bacteria</taxon>
        <taxon>Bacillati</taxon>
        <taxon>Actinomycetota</taxon>
        <taxon>Actinomycetes</taxon>
        <taxon>Micrococcales</taxon>
        <taxon>Microbacteriaceae</taxon>
        <taxon>Terrimesophilobacter</taxon>
    </lineage>
</organism>
<evidence type="ECO:0000259" key="8">
    <source>
        <dbReference type="Pfam" id="PF01979"/>
    </source>
</evidence>
<keyword evidence="4 5" id="KW-0119">Carbohydrate metabolism</keyword>
<dbReference type="Gene3D" id="2.30.40.10">
    <property type="entry name" value="Urease, subunit C, domain 1"/>
    <property type="match status" value="1"/>
</dbReference>
<dbReference type="GO" id="GO:0046872">
    <property type="term" value="F:metal ion binding"/>
    <property type="evidence" value="ECO:0007669"/>
    <property type="project" value="UniProtKB-KW"/>
</dbReference>
<dbReference type="InterPro" id="IPR011059">
    <property type="entry name" value="Metal-dep_hydrolase_composite"/>
</dbReference>
<dbReference type="GO" id="GO:0006046">
    <property type="term" value="P:N-acetylglucosamine catabolic process"/>
    <property type="evidence" value="ECO:0007669"/>
    <property type="project" value="TreeGrafter"/>
</dbReference>
<dbReference type="SUPFAM" id="SSF51338">
    <property type="entry name" value="Composite domain of metallo-dependent hydrolases"/>
    <property type="match status" value="1"/>
</dbReference>
<dbReference type="Proteomes" id="UP000298488">
    <property type="component" value="Unassembled WGS sequence"/>
</dbReference>
<dbReference type="InterPro" id="IPR003764">
    <property type="entry name" value="GlcNAc_6-P_deAcase"/>
</dbReference>
<dbReference type="EMBL" id="SOFI01000003">
    <property type="protein sequence ID" value="TFB80402.1"/>
    <property type="molecule type" value="Genomic_DNA"/>
</dbReference>
<feature type="binding site" evidence="7">
    <location>
        <position position="132"/>
    </location>
    <ligand>
        <name>Zn(2+)</name>
        <dbReference type="ChEBI" id="CHEBI:29105"/>
    </ligand>
</feature>
<keyword evidence="10" id="KW-1185">Reference proteome</keyword>
<reference evidence="9 10" key="1">
    <citation type="submission" date="2019-03" db="EMBL/GenBank/DDBJ databases">
        <title>Genomics of glacier-inhabiting Cryobacterium strains.</title>
        <authorList>
            <person name="Liu Q."/>
            <person name="Xin Y.-H."/>
        </authorList>
    </citation>
    <scope>NUCLEOTIDE SEQUENCE [LARGE SCALE GENOMIC DNA]</scope>
    <source>
        <strain evidence="9 10">CGMCC 1.10440</strain>
    </source>
</reference>
<evidence type="ECO:0000256" key="1">
    <source>
        <dbReference type="ARBA" id="ARBA00010716"/>
    </source>
</evidence>
<sequence>MAEVREALVGPDIVVDDTVLVDHSVLVRNGRIEAVVPIAELPSGVIRRDLGAGLLTAGLIDVHTHGAGGRGFNEGSAEANREALSAYLQAGVTTLLPTLASAPIDSLVRSLESVESVRGGDGLPRIPGVHLEGPYFSGEQRGAQDPAALRSPDDGSIEQLLDHSDVIRMISFAPELPGAVELTERLVSLDIVAAAGHSDGRDEDLLACQRAGLSHVIHIFSGQSTTIRVGPWRKPGMLEATLASDDLTVEMIGDGKHLPDTLMKLAIRCLVGRLCLVSDSTPGAGMADGSRYRMGDAEYIVENGVGVTLDRTAFAGSTTLISEMLPIVGALGVGVADLVAMATSIPAKAARLVDVGRIAPGFHADFALFDDQLNLSAVALAGQW</sequence>
<dbReference type="PANTHER" id="PTHR11113:SF14">
    <property type="entry name" value="N-ACETYLGLUCOSAMINE-6-PHOSPHATE DEACETYLASE"/>
    <property type="match status" value="1"/>
</dbReference>
<feature type="domain" description="Amidohydrolase-related" evidence="8">
    <location>
        <begin position="55"/>
        <end position="373"/>
    </location>
</feature>
<evidence type="ECO:0000256" key="3">
    <source>
        <dbReference type="ARBA" id="ARBA00022801"/>
    </source>
</evidence>
<comment type="caution">
    <text evidence="9">The sequence shown here is derived from an EMBL/GenBank/DDBJ whole genome shotgun (WGS) entry which is preliminary data.</text>
</comment>
<comment type="similarity">
    <text evidence="1 5">Belongs to the metallo-dependent hydrolases superfamily. NagA family.</text>
</comment>
<evidence type="ECO:0000256" key="2">
    <source>
        <dbReference type="ARBA" id="ARBA00022723"/>
    </source>
</evidence>
<dbReference type="Pfam" id="PF22643">
    <property type="entry name" value="NagA_N"/>
    <property type="match status" value="1"/>
</dbReference>
<protein>
    <recommendedName>
        <fullName evidence="8">Amidohydrolase-related domain-containing protein</fullName>
    </recommendedName>
</protein>
<dbReference type="RefSeq" id="WP_104096258.1">
    <property type="nucleotide sequence ID" value="NZ_JACHBP010000001.1"/>
</dbReference>
<evidence type="ECO:0000256" key="5">
    <source>
        <dbReference type="PIRNR" id="PIRNR038994"/>
    </source>
</evidence>
<name>A0A4R8VE24_9MICO</name>
<dbReference type="AlphaFoldDB" id="A0A4R8VE24"/>
<dbReference type="PIRSF" id="PIRSF038994">
    <property type="entry name" value="NagA"/>
    <property type="match status" value="1"/>
</dbReference>
<evidence type="ECO:0000256" key="7">
    <source>
        <dbReference type="PIRSR" id="PIRSR038994-3"/>
    </source>
</evidence>
<evidence type="ECO:0000256" key="6">
    <source>
        <dbReference type="PIRSR" id="PIRSR038994-1"/>
    </source>
</evidence>
<gene>
    <name evidence="9" type="ORF">E3N84_10395</name>
</gene>